<organism evidence="1 2">
    <name type="scientific">Candidatus Thiodiazotropha endoloripes</name>
    <dbReference type="NCBI Taxonomy" id="1818881"/>
    <lineage>
        <taxon>Bacteria</taxon>
        <taxon>Pseudomonadati</taxon>
        <taxon>Pseudomonadota</taxon>
        <taxon>Gammaproteobacteria</taxon>
        <taxon>Chromatiales</taxon>
        <taxon>Sedimenticolaceae</taxon>
        <taxon>Candidatus Thiodiazotropha</taxon>
    </lineage>
</organism>
<name>A0A1E2UN12_9GAMM</name>
<evidence type="ECO:0000313" key="2">
    <source>
        <dbReference type="Proteomes" id="UP000094849"/>
    </source>
</evidence>
<dbReference type="AlphaFoldDB" id="A0A1E2UN12"/>
<comment type="caution">
    <text evidence="1">The sequence shown here is derived from an EMBL/GenBank/DDBJ whole genome shotgun (WGS) entry which is preliminary data.</text>
</comment>
<sequence length="71" mass="8205">MQQACQVVSHCIIRIFIEKKTIDCGYRKNIDILIDQMIICYYFDNYCHAKKGRKTLPAEGGTKKRHANQAA</sequence>
<reference evidence="1 2" key="1">
    <citation type="submission" date="2016-03" db="EMBL/GenBank/DDBJ databases">
        <title>Chemosynthetic sulphur-oxidizing symbionts of marine invertebrate animals are capable of nitrogen fixation.</title>
        <authorList>
            <person name="Petersen J.M."/>
            <person name="Kemper A."/>
            <person name="Gruber-Vodicka H."/>
            <person name="Cardini U."/>
            <person name="Geest Mvander."/>
            <person name="Kleiner M."/>
            <person name="Bulgheresi S."/>
            <person name="Fussmann M."/>
            <person name="Herbold C."/>
            <person name="Seah B.K.B."/>
            <person name="Antony C.Paul."/>
            <person name="Liu D."/>
            <person name="Belitz A."/>
            <person name="Weber M."/>
        </authorList>
    </citation>
    <scope>NUCLEOTIDE SEQUENCE [LARGE SCALE GENOMIC DNA]</scope>
    <source>
        <strain evidence="1">G_D</strain>
    </source>
</reference>
<evidence type="ECO:0000313" key="1">
    <source>
        <dbReference type="EMBL" id="ODB95925.1"/>
    </source>
</evidence>
<dbReference type="Proteomes" id="UP000094849">
    <property type="component" value="Unassembled WGS sequence"/>
</dbReference>
<keyword evidence="2" id="KW-1185">Reference proteome</keyword>
<protein>
    <submittedName>
        <fullName evidence="1">Uncharacterized protein</fullName>
    </submittedName>
</protein>
<dbReference type="EMBL" id="LVJZ01000003">
    <property type="protein sequence ID" value="ODB95925.1"/>
    <property type="molecule type" value="Genomic_DNA"/>
</dbReference>
<dbReference type="STRING" id="1818881.A3196_03615"/>
<gene>
    <name evidence="1" type="ORF">A3196_03615</name>
</gene>
<proteinExistence type="predicted"/>
<accession>A0A1E2UN12</accession>